<dbReference type="RefSeq" id="XP_013341429.1">
    <property type="nucleotide sequence ID" value="XM_013485975.1"/>
</dbReference>
<organism evidence="2 3">
    <name type="scientific">Aureobasidium subglaciale (strain EXF-2481)</name>
    <name type="common">Aureobasidium pullulans var. subglaciale</name>
    <dbReference type="NCBI Taxonomy" id="1043005"/>
    <lineage>
        <taxon>Eukaryota</taxon>
        <taxon>Fungi</taxon>
        <taxon>Dikarya</taxon>
        <taxon>Ascomycota</taxon>
        <taxon>Pezizomycotina</taxon>
        <taxon>Dothideomycetes</taxon>
        <taxon>Dothideomycetidae</taxon>
        <taxon>Dothideales</taxon>
        <taxon>Saccotheciaceae</taxon>
        <taxon>Aureobasidium</taxon>
    </lineage>
</organism>
<dbReference type="OrthoDB" id="3854279at2759"/>
<evidence type="ECO:0000313" key="3">
    <source>
        <dbReference type="Proteomes" id="UP000030641"/>
    </source>
</evidence>
<dbReference type="InParanoid" id="A0A074YAB2"/>
<dbReference type="EMBL" id="KL584768">
    <property type="protein sequence ID" value="KEQ92924.1"/>
    <property type="molecule type" value="Genomic_DNA"/>
</dbReference>
<keyword evidence="1" id="KW-0732">Signal</keyword>
<keyword evidence="3" id="KW-1185">Reference proteome</keyword>
<accession>A0A074YAB2</accession>
<evidence type="ECO:0008006" key="4">
    <source>
        <dbReference type="Google" id="ProtNLM"/>
    </source>
</evidence>
<name>A0A074YAB2_AURSE</name>
<evidence type="ECO:0000313" key="2">
    <source>
        <dbReference type="EMBL" id="KEQ92924.1"/>
    </source>
</evidence>
<dbReference type="Proteomes" id="UP000030641">
    <property type="component" value="Unassembled WGS sequence"/>
</dbReference>
<dbReference type="GeneID" id="25371676"/>
<feature type="signal peptide" evidence="1">
    <location>
        <begin position="1"/>
        <end position="21"/>
    </location>
</feature>
<gene>
    <name evidence="2" type="ORF">AUEXF2481DRAFT_81948</name>
</gene>
<protein>
    <recommendedName>
        <fullName evidence="4">Ecp2 effector protein domain-containing protein</fullName>
    </recommendedName>
</protein>
<feature type="chain" id="PRO_5001704667" description="Ecp2 effector protein domain-containing protein" evidence="1">
    <location>
        <begin position="22"/>
        <end position="228"/>
    </location>
</feature>
<evidence type="ECO:0000256" key="1">
    <source>
        <dbReference type="SAM" id="SignalP"/>
    </source>
</evidence>
<sequence length="228" mass="24543">MRASTLSLFISLVVSVHGLLALRPGVNVSQYVQPQAALSVRKMWSAPTAIRLVHKDIRSLRAPGQLISVGESVHTIPTTSSVASTPTSTATASLNQIMCAIGFNFNAGTRASSPPNNTTMAIEDFCANEIARDKFKDTTTYPQRSYLSSDVTISIMAIFADTVGMSGLAGCGQDVEFVVKDRESVCRGMLQQIVQECVHEVVQGKTGGFAIESSAEYGCVIWQIWGYE</sequence>
<reference evidence="2 3" key="1">
    <citation type="journal article" date="2014" name="BMC Genomics">
        <title>Genome sequencing of four Aureobasidium pullulans varieties: biotechnological potential, stress tolerance, and description of new species.</title>
        <authorList>
            <person name="Gostin Ar C."/>
            <person name="Ohm R.A."/>
            <person name="Kogej T."/>
            <person name="Sonjak S."/>
            <person name="Turk M."/>
            <person name="Zajc J."/>
            <person name="Zalar P."/>
            <person name="Grube M."/>
            <person name="Sun H."/>
            <person name="Han J."/>
            <person name="Sharma A."/>
            <person name="Chiniquy J."/>
            <person name="Ngan C.Y."/>
            <person name="Lipzen A."/>
            <person name="Barry K."/>
            <person name="Grigoriev I.V."/>
            <person name="Gunde-Cimerman N."/>
        </authorList>
    </citation>
    <scope>NUCLEOTIDE SEQUENCE [LARGE SCALE GENOMIC DNA]</scope>
    <source>
        <strain evidence="2 3">EXF-2481</strain>
    </source>
</reference>
<dbReference type="AlphaFoldDB" id="A0A074YAB2"/>
<proteinExistence type="predicted"/>
<dbReference type="HOGENOM" id="CLU_1214533_0_0_1"/>